<sequence length="211" mass="24730">MDPNSEPFSIFELKVNRTLLFIQNKVKVDLRTKDRQISSLSADISALHNQETSELKKERNFDIKVTLQDYKERVVQDLNDFSMQLIFNFTPSQLFSMHELKIYNILEDIDRKCKEDKRNASAATSSLSREVKSLKNKNAFLEKRSTCVKKYFSAEKDQSCILKEMIIQKDSELNEIVENKKSLMPEIVAYEKLMDEDTRYLVSKSQKKKIL</sequence>
<name>A0AAV1ZSW3_9ARAC</name>
<keyword evidence="2" id="KW-1185">Reference proteome</keyword>
<comment type="caution">
    <text evidence="1">The sequence shown here is derived from an EMBL/GenBank/DDBJ whole genome shotgun (WGS) entry which is preliminary data.</text>
</comment>
<accession>A0AAV1ZSW3</accession>
<reference evidence="1 2" key="1">
    <citation type="submission" date="2024-04" db="EMBL/GenBank/DDBJ databases">
        <authorList>
            <person name="Rising A."/>
            <person name="Reimegard J."/>
            <person name="Sonavane S."/>
            <person name="Akerstrom W."/>
            <person name="Nylinder S."/>
            <person name="Hedman E."/>
            <person name="Kallberg Y."/>
        </authorList>
    </citation>
    <scope>NUCLEOTIDE SEQUENCE [LARGE SCALE GENOMIC DNA]</scope>
</reference>
<organism evidence="1 2">
    <name type="scientific">Larinioides sclopetarius</name>
    <dbReference type="NCBI Taxonomy" id="280406"/>
    <lineage>
        <taxon>Eukaryota</taxon>
        <taxon>Metazoa</taxon>
        <taxon>Ecdysozoa</taxon>
        <taxon>Arthropoda</taxon>
        <taxon>Chelicerata</taxon>
        <taxon>Arachnida</taxon>
        <taxon>Araneae</taxon>
        <taxon>Araneomorphae</taxon>
        <taxon>Entelegynae</taxon>
        <taxon>Araneoidea</taxon>
        <taxon>Araneidae</taxon>
        <taxon>Larinioides</taxon>
    </lineage>
</organism>
<dbReference type="EMBL" id="CAXIEN010000081">
    <property type="protein sequence ID" value="CAL1274897.1"/>
    <property type="molecule type" value="Genomic_DNA"/>
</dbReference>
<dbReference type="Proteomes" id="UP001497382">
    <property type="component" value="Unassembled WGS sequence"/>
</dbReference>
<protein>
    <submittedName>
        <fullName evidence="1">Uncharacterized protein</fullName>
    </submittedName>
</protein>
<evidence type="ECO:0000313" key="2">
    <source>
        <dbReference type="Proteomes" id="UP001497382"/>
    </source>
</evidence>
<proteinExistence type="predicted"/>
<dbReference type="AlphaFoldDB" id="A0AAV1ZSW3"/>
<gene>
    <name evidence="1" type="ORF">LARSCL_LOCUS7767</name>
</gene>
<evidence type="ECO:0000313" key="1">
    <source>
        <dbReference type="EMBL" id="CAL1274897.1"/>
    </source>
</evidence>